<accession>D6RK08</accession>
<dbReference type="EMBL" id="AACS02000001">
    <property type="protein sequence ID" value="EFI28604.1"/>
    <property type="molecule type" value="Genomic_DNA"/>
</dbReference>
<name>D6RK08_COPC7</name>
<dbReference type="RefSeq" id="XP_002912098.1">
    <property type="nucleotide sequence ID" value="XM_002912052.1"/>
</dbReference>
<gene>
    <name evidence="2" type="ORF">CC1G_13630</name>
</gene>
<evidence type="ECO:0000256" key="1">
    <source>
        <dbReference type="SAM" id="MobiDB-lite"/>
    </source>
</evidence>
<proteinExistence type="predicted"/>
<dbReference type="Proteomes" id="UP000001861">
    <property type="component" value="Unassembled WGS sequence"/>
</dbReference>
<dbReference type="HOGENOM" id="CLU_2120956_0_0_1"/>
<comment type="caution">
    <text evidence="2">The sequence shown here is derived from an EMBL/GenBank/DDBJ whole genome shotgun (WGS) entry which is preliminary data.</text>
</comment>
<evidence type="ECO:0000313" key="3">
    <source>
        <dbReference type="Proteomes" id="UP000001861"/>
    </source>
</evidence>
<sequence length="114" mass="12416">MQVILWSHTEIDHEVSESLLNEQPAEADNQGARETSGPEAKATVIANDRPDTKRPSPALGPNDPRWPVGLRLNCGTTPPQLEVSATLDNKAKGAAPGVHQKPPQERSSRSFWKC</sequence>
<dbReference type="AlphaFoldDB" id="D6RK08"/>
<protein>
    <submittedName>
        <fullName evidence="2">Uncharacterized protein</fullName>
    </submittedName>
</protein>
<organism evidence="2 3">
    <name type="scientific">Coprinopsis cinerea (strain Okayama-7 / 130 / ATCC MYA-4618 / FGSC 9003)</name>
    <name type="common">Inky cap fungus</name>
    <name type="synonym">Hormographiella aspergillata</name>
    <dbReference type="NCBI Taxonomy" id="240176"/>
    <lineage>
        <taxon>Eukaryota</taxon>
        <taxon>Fungi</taxon>
        <taxon>Dikarya</taxon>
        <taxon>Basidiomycota</taxon>
        <taxon>Agaricomycotina</taxon>
        <taxon>Agaricomycetes</taxon>
        <taxon>Agaricomycetidae</taxon>
        <taxon>Agaricales</taxon>
        <taxon>Agaricineae</taxon>
        <taxon>Psathyrellaceae</taxon>
        <taxon>Coprinopsis</taxon>
    </lineage>
</organism>
<evidence type="ECO:0000313" key="2">
    <source>
        <dbReference type="EMBL" id="EFI28604.1"/>
    </source>
</evidence>
<feature type="region of interest" description="Disordered" evidence="1">
    <location>
        <begin position="18"/>
        <end position="65"/>
    </location>
</feature>
<reference evidence="2 3" key="1">
    <citation type="journal article" date="2010" name="Proc. Natl. Acad. Sci. U.S.A.">
        <title>Insights into evolution of multicellular fungi from the assembled chromosomes of the mushroom Coprinopsis cinerea (Coprinus cinereus).</title>
        <authorList>
            <person name="Stajich J.E."/>
            <person name="Wilke S.K."/>
            <person name="Ahren D."/>
            <person name="Au C.H."/>
            <person name="Birren B.W."/>
            <person name="Borodovsky M."/>
            <person name="Burns C."/>
            <person name="Canback B."/>
            <person name="Casselton L.A."/>
            <person name="Cheng C.K."/>
            <person name="Deng J."/>
            <person name="Dietrich F.S."/>
            <person name="Fargo D.C."/>
            <person name="Farman M.L."/>
            <person name="Gathman A.C."/>
            <person name="Goldberg J."/>
            <person name="Guigo R."/>
            <person name="Hoegger P.J."/>
            <person name="Hooker J.B."/>
            <person name="Huggins A."/>
            <person name="James T.Y."/>
            <person name="Kamada T."/>
            <person name="Kilaru S."/>
            <person name="Kodira C."/>
            <person name="Kues U."/>
            <person name="Kupfer D."/>
            <person name="Kwan H.S."/>
            <person name="Lomsadze A."/>
            <person name="Li W."/>
            <person name="Lilly W.W."/>
            <person name="Ma L.J."/>
            <person name="Mackey A.J."/>
            <person name="Manning G."/>
            <person name="Martin F."/>
            <person name="Muraguchi H."/>
            <person name="Natvig D.O."/>
            <person name="Palmerini H."/>
            <person name="Ramesh M.A."/>
            <person name="Rehmeyer C.J."/>
            <person name="Roe B.A."/>
            <person name="Shenoy N."/>
            <person name="Stanke M."/>
            <person name="Ter-Hovhannisyan V."/>
            <person name="Tunlid A."/>
            <person name="Velagapudi R."/>
            <person name="Vision T.J."/>
            <person name="Zeng Q."/>
            <person name="Zolan M.E."/>
            <person name="Pukkila P.J."/>
        </authorList>
    </citation>
    <scope>NUCLEOTIDE SEQUENCE [LARGE SCALE GENOMIC DNA]</scope>
    <source>
        <strain evidence="3">Okayama-7 / 130 / ATCC MYA-4618 / FGSC 9003</strain>
    </source>
</reference>
<feature type="region of interest" description="Disordered" evidence="1">
    <location>
        <begin position="92"/>
        <end position="114"/>
    </location>
</feature>
<dbReference type="VEuPathDB" id="FungiDB:CC1G_13630"/>
<keyword evidence="3" id="KW-1185">Reference proteome</keyword>
<dbReference type="InParanoid" id="D6RK08"/>
<dbReference type="KEGG" id="cci:CC1G_13630"/>
<dbReference type="GeneID" id="6017758"/>